<dbReference type="InterPro" id="IPR001347">
    <property type="entry name" value="SIS_dom"/>
</dbReference>
<dbReference type="Gene3D" id="1.10.10.10">
    <property type="entry name" value="Winged helix-like DNA-binding domain superfamily/Winged helix DNA-binding domain"/>
    <property type="match status" value="1"/>
</dbReference>
<sequence>MLDFINSYDDLTESERKALTYIMNHLEEVPYININQLAELAFVSKTVIINLSQKMGFSGFKELKYHINRQLREDAVIEKNERRSVKENTTQSFEKTMSLVSEDELNRCAEEMLKAKNVFIMARGTSKPVGYYLEHLLFSMGIHCFFIKDYNLSETFTNLVTENDVVILISLSGSTKKIIDTARKVHMKKAKIISLTSFQSSILPSYADLKLFCHTEEMDTKKDDSISRIGFFLLVDLLVRTIKQISDI</sequence>
<dbReference type="EMBL" id="CP034465">
    <property type="protein sequence ID" value="AZP04012.1"/>
    <property type="molecule type" value="Genomic_DNA"/>
</dbReference>
<protein>
    <submittedName>
        <fullName evidence="6">MurR/RpiR family transcriptional regulator</fullName>
    </submittedName>
</protein>
<proteinExistence type="predicted"/>
<keyword evidence="7" id="KW-1185">Reference proteome</keyword>
<dbReference type="CDD" id="cd05013">
    <property type="entry name" value="SIS_RpiR"/>
    <property type="match status" value="1"/>
</dbReference>
<dbReference type="InterPro" id="IPR046348">
    <property type="entry name" value="SIS_dom_sf"/>
</dbReference>
<dbReference type="GO" id="GO:0003677">
    <property type="term" value="F:DNA binding"/>
    <property type="evidence" value="ECO:0007669"/>
    <property type="project" value="UniProtKB-KW"/>
</dbReference>
<dbReference type="PROSITE" id="PS51071">
    <property type="entry name" value="HTH_RPIR"/>
    <property type="match status" value="1"/>
</dbReference>
<dbReference type="RefSeq" id="WP_126109090.1">
    <property type="nucleotide sequence ID" value="NZ_CP034465.1"/>
</dbReference>
<dbReference type="InterPro" id="IPR036388">
    <property type="entry name" value="WH-like_DNA-bd_sf"/>
</dbReference>
<dbReference type="SUPFAM" id="SSF53697">
    <property type="entry name" value="SIS domain"/>
    <property type="match status" value="1"/>
</dbReference>
<evidence type="ECO:0000259" key="5">
    <source>
        <dbReference type="PROSITE" id="PS51464"/>
    </source>
</evidence>
<dbReference type="OrthoDB" id="1648815at2"/>
<evidence type="ECO:0000256" key="2">
    <source>
        <dbReference type="ARBA" id="ARBA00023125"/>
    </source>
</evidence>
<dbReference type="Proteomes" id="UP000273326">
    <property type="component" value="Chromosome"/>
</dbReference>
<name>A0A3Q9BJX1_9LACT</name>
<evidence type="ECO:0000313" key="6">
    <source>
        <dbReference type="EMBL" id="AZP04012.1"/>
    </source>
</evidence>
<dbReference type="Gene3D" id="3.40.50.10490">
    <property type="entry name" value="Glucose-6-phosphate isomerase like protein, domain 1"/>
    <property type="match status" value="1"/>
</dbReference>
<evidence type="ECO:0000313" key="7">
    <source>
        <dbReference type="Proteomes" id="UP000273326"/>
    </source>
</evidence>
<dbReference type="InterPro" id="IPR035472">
    <property type="entry name" value="RpiR-like_SIS"/>
</dbReference>
<feature type="domain" description="SIS" evidence="5">
    <location>
        <begin position="108"/>
        <end position="248"/>
    </location>
</feature>
<keyword evidence="1" id="KW-0805">Transcription regulation</keyword>
<dbReference type="InterPro" id="IPR000281">
    <property type="entry name" value="HTH_RpiR"/>
</dbReference>
<gene>
    <name evidence="6" type="ORF">EJN90_04625</name>
</gene>
<dbReference type="GO" id="GO:0097367">
    <property type="term" value="F:carbohydrate derivative binding"/>
    <property type="evidence" value="ECO:0007669"/>
    <property type="project" value="InterPro"/>
</dbReference>
<dbReference type="SUPFAM" id="SSF46689">
    <property type="entry name" value="Homeodomain-like"/>
    <property type="match status" value="1"/>
</dbReference>
<dbReference type="PANTHER" id="PTHR30514:SF1">
    <property type="entry name" value="HTH-TYPE TRANSCRIPTIONAL REGULATOR HEXR-RELATED"/>
    <property type="match status" value="1"/>
</dbReference>
<dbReference type="Pfam" id="PF01418">
    <property type="entry name" value="HTH_6"/>
    <property type="match status" value="1"/>
</dbReference>
<feature type="domain" description="HTH rpiR-type" evidence="4">
    <location>
        <begin position="1"/>
        <end position="74"/>
    </location>
</feature>
<evidence type="ECO:0000259" key="4">
    <source>
        <dbReference type="PROSITE" id="PS51071"/>
    </source>
</evidence>
<dbReference type="KEGG" id="jeh:EJN90_04625"/>
<keyword evidence="3" id="KW-0804">Transcription</keyword>
<dbReference type="PANTHER" id="PTHR30514">
    <property type="entry name" value="GLUCOKINASE"/>
    <property type="match status" value="1"/>
</dbReference>
<dbReference type="InterPro" id="IPR009057">
    <property type="entry name" value="Homeodomain-like_sf"/>
</dbReference>
<dbReference type="PROSITE" id="PS51464">
    <property type="entry name" value="SIS"/>
    <property type="match status" value="1"/>
</dbReference>
<dbReference type="InterPro" id="IPR047640">
    <property type="entry name" value="RpiR-like"/>
</dbReference>
<dbReference type="Pfam" id="PF01380">
    <property type="entry name" value="SIS"/>
    <property type="match status" value="1"/>
</dbReference>
<keyword evidence="2" id="KW-0238">DNA-binding</keyword>
<organism evidence="6 7">
    <name type="scientific">Jeotgalibaca ciconiae</name>
    <dbReference type="NCBI Taxonomy" id="2496265"/>
    <lineage>
        <taxon>Bacteria</taxon>
        <taxon>Bacillati</taxon>
        <taxon>Bacillota</taxon>
        <taxon>Bacilli</taxon>
        <taxon>Lactobacillales</taxon>
        <taxon>Carnobacteriaceae</taxon>
        <taxon>Jeotgalibaca</taxon>
    </lineage>
</organism>
<dbReference type="GO" id="GO:1901135">
    <property type="term" value="P:carbohydrate derivative metabolic process"/>
    <property type="evidence" value="ECO:0007669"/>
    <property type="project" value="InterPro"/>
</dbReference>
<dbReference type="AlphaFoldDB" id="A0A3Q9BJX1"/>
<evidence type="ECO:0000256" key="3">
    <source>
        <dbReference type="ARBA" id="ARBA00023163"/>
    </source>
</evidence>
<dbReference type="GO" id="GO:0003700">
    <property type="term" value="F:DNA-binding transcription factor activity"/>
    <property type="evidence" value="ECO:0007669"/>
    <property type="project" value="InterPro"/>
</dbReference>
<evidence type="ECO:0000256" key="1">
    <source>
        <dbReference type="ARBA" id="ARBA00023015"/>
    </source>
</evidence>
<accession>A0A3Q9BJX1</accession>
<reference evidence="7" key="1">
    <citation type="submission" date="2018-12" db="EMBL/GenBank/DDBJ databases">
        <title>Complete genome sequencing of Jeotgalibaca sp. H21T32.</title>
        <authorList>
            <person name="Bae J.-W."/>
            <person name="Lee S.-Y."/>
        </authorList>
    </citation>
    <scope>NUCLEOTIDE SEQUENCE [LARGE SCALE GENOMIC DNA]</scope>
    <source>
        <strain evidence="7">H21T32</strain>
    </source>
</reference>